<dbReference type="InterPro" id="IPR001789">
    <property type="entry name" value="Sig_transdc_resp-reg_receiver"/>
</dbReference>
<evidence type="ECO:0000256" key="2">
    <source>
        <dbReference type="ARBA" id="ARBA00023125"/>
    </source>
</evidence>
<feature type="domain" description="Response regulatory" evidence="5">
    <location>
        <begin position="29"/>
        <end position="113"/>
    </location>
</feature>
<evidence type="ECO:0000256" key="3">
    <source>
        <dbReference type="ARBA" id="ARBA00023163"/>
    </source>
</evidence>
<dbReference type="EMBL" id="BJHY01000001">
    <property type="protein sequence ID" value="GDY71485.1"/>
    <property type="molecule type" value="Genomic_DNA"/>
</dbReference>
<dbReference type="EMBL" id="BJHX01000001">
    <property type="protein sequence ID" value="GDY68162.1"/>
    <property type="molecule type" value="Genomic_DNA"/>
</dbReference>
<dbReference type="Proteomes" id="UP000299211">
    <property type="component" value="Unassembled WGS sequence"/>
</dbReference>
<dbReference type="Proteomes" id="UP000302139">
    <property type="component" value="Unassembled WGS sequence"/>
</dbReference>
<reference evidence="7 10" key="3">
    <citation type="submission" date="2019-04" db="EMBL/GenBank/DDBJ databases">
        <title>Draft genome sequences of Streptomyces avermitilis NBRC 14893.</title>
        <authorList>
            <person name="Komaki H."/>
            <person name="Tamura T."/>
            <person name="Hosoyama A."/>
        </authorList>
    </citation>
    <scope>NUCLEOTIDE SEQUENCE [LARGE SCALE GENOMIC DNA]</scope>
    <source>
        <strain evidence="7 10">NBRC 14893</strain>
    </source>
</reference>
<evidence type="ECO:0000313" key="6">
    <source>
        <dbReference type="EMBL" id="BBA21064.1"/>
    </source>
</evidence>
<protein>
    <submittedName>
        <fullName evidence="6">Putative two-component response regulator</fullName>
    </submittedName>
</protein>
<dbReference type="EMBL" id="LC315614">
    <property type="protein sequence ID" value="BBA21064.1"/>
    <property type="molecule type" value="Genomic_DNA"/>
</dbReference>
<evidence type="ECO:0000313" key="9">
    <source>
        <dbReference type="Proteomes" id="UP000299211"/>
    </source>
</evidence>
<keyword evidence="1" id="KW-0805">Transcription regulation</keyword>
<accession>A0A224AVM1</accession>
<proteinExistence type="predicted"/>
<reference evidence="6" key="1">
    <citation type="submission" date="2017-08" db="EMBL/GenBank/DDBJ databases">
        <title>Disruption of autoregulator-receptor homologue AvaR3 activates the production of cryptic phthoxazolin A in Streptomyces avermitilis.</title>
        <authorList>
            <person name="Suroto D.A."/>
            <person name="Kitani S."/>
            <person name="Miyamoto K."/>
            <person name="Sakihama Y."/>
            <person name="Arai M."/>
            <person name="Ikeda H."/>
            <person name="Nihira T."/>
        </authorList>
    </citation>
    <scope>NUCLEOTIDE SEQUENCE</scope>
    <source>
        <strain evidence="6">KA-320</strain>
    </source>
</reference>
<dbReference type="AlphaFoldDB" id="A0A224AVM1"/>
<evidence type="ECO:0000256" key="1">
    <source>
        <dbReference type="ARBA" id="ARBA00023015"/>
    </source>
</evidence>
<dbReference type="CDD" id="cd17535">
    <property type="entry name" value="REC_NarL-like"/>
    <property type="match status" value="1"/>
</dbReference>
<evidence type="ECO:0000313" key="7">
    <source>
        <dbReference type="EMBL" id="GDY68162.1"/>
    </source>
</evidence>
<dbReference type="PROSITE" id="PS50110">
    <property type="entry name" value="RESPONSE_REGULATORY"/>
    <property type="match status" value="1"/>
</dbReference>
<keyword evidence="3" id="KW-0804">Transcription</keyword>
<keyword evidence="2" id="KW-0238">DNA-binding</keyword>
<dbReference type="PANTHER" id="PTHR43214">
    <property type="entry name" value="TWO-COMPONENT RESPONSE REGULATOR"/>
    <property type="match status" value="1"/>
</dbReference>
<dbReference type="Gene3D" id="3.40.50.2300">
    <property type="match status" value="1"/>
</dbReference>
<evidence type="ECO:0000256" key="4">
    <source>
        <dbReference type="PROSITE-ProRule" id="PRU00169"/>
    </source>
</evidence>
<organism evidence="6">
    <name type="scientific">Streptomyces avermitilis</name>
    <dbReference type="NCBI Taxonomy" id="33903"/>
    <lineage>
        <taxon>Bacteria</taxon>
        <taxon>Bacillati</taxon>
        <taxon>Actinomycetota</taxon>
        <taxon>Actinomycetes</taxon>
        <taxon>Kitasatosporales</taxon>
        <taxon>Streptomycetaceae</taxon>
        <taxon>Streptomyces</taxon>
    </lineage>
</organism>
<keyword evidence="4" id="KW-0597">Phosphoprotein</keyword>
<feature type="modified residue" description="4-aspartylphosphate" evidence="4">
    <location>
        <position position="80"/>
    </location>
</feature>
<name>A0A224AVM1_STRAX</name>
<gene>
    <name evidence="7" type="ORF">SAV14893_075550</name>
    <name evidence="8" type="ORF">SAV31267_009700</name>
</gene>
<reference evidence="8 9" key="2">
    <citation type="submission" date="2019-04" db="EMBL/GenBank/DDBJ databases">
        <title>Draft genome sequences of Streptomyces avermitilis ATCC 31267.</title>
        <authorList>
            <person name="Komaki H."/>
            <person name="Tamura T."/>
            <person name="Hosoyama A."/>
        </authorList>
    </citation>
    <scope>NUCLEOTIDE SEQUENCE [LARGE SCALE GENOMIC DNA]</scope>
    <source>
        <strain evidence="8 9">ATCC 31267</strain>
    </source>
</reference>
<dbReference type="SMART" id="SM00448">
    <property type="entry name" value="REC"/>
    <property type="match status" value="1"/>
</dbReference>
<dbReference type="GO" id="GO:0000160">
    <property type="term" value="P:phosphorelay signal transduction system"/>
    <property type="evidence" value="ECO:0007669"/>
    <property type="project" value="InterPro"/>
</dbReference>
<dbReference type="InterPro" id="IPR011006">
    <property type="entry name" value="CheY-like_superfamily"/>
</dbReference>
<dbReference type="InterPro" id="IPR039420">
    <property type="entry name" value="WalR-like"/>
</dbReference>
<sequence>MRTDRYCTGVVAGRTRSGPRPGGVPVAVRVIVVDDQAVVRAGFAAIVDAEPDLTVVGEAGDGATAVSLTTAEAPDLVLMDIRMPGMDGLTATRLITAPRVLVLTTFDLDEYVY</sequence>
<dbReference type="SUPFAM" id="SSF52172">
    <property type="entry name" value="CheY-like"/>
    <property type="match status" value="1"/>
</dbReference>
<dbReference type="InterPro" id="IPR058245">
    <property type="entry name" value="NreC/VraR/RcsB-like_REC"/>
</dbReference>
<evidence type="ECO:0000313" key="8">
    <source>
        <dbReference type="EMBL" id="GDY71485.1"/>
    </source>
</evidence>
<dbReference type="GO" id="GO:0003677">
    <property type="term" value="F:DNA binding"/>
    <property type="evidence" value="ECO:0007669"/>
    <property type="project" value="UniProtKB-KW"/>
</dbReference>
<dbReference type="Pfam" id="PF00072">
    <property type="entry name" value="Response_reg"/>
    <property type="match status" value="1"/>
</dbReference>
<dbReference type="PANTHER" id="PTHR43214:SF24">
    <property type="entry name" value="TRANSCRIPTIONAL REGULATORY PROTEIN NARL-RELATED"/>
    <property type="match status" value="1"/>
</dbReference>
<evidence type="ECO:0000313" key="10">
    <source>
        <dbReference type="Proteomes" id="UP000302139"/>
    </source>
</evidence>
<evidence type="ECO:0000259" key="5">
    <source>
        <dbReference type="PROSITE" id="PS50110"/>
    </source>
</evidence>